<organism evidence="2 3">
    <name type="scientific">Paracidovorax valerianellae</name>
    <dbReference type="NCBI Taxonomy" id="187868"/>
    <lineage>
        <taxon>Bacteria</taxon>
        <taxon>Pseudomonadati</taxon>
        <taxon>Pseudomonadota</taxon>
        <taxon>Betaproteobacteria</taxon>
        <taxon>Burkholderiales</taxon>
        <taxon>Comamonadaceae</taxon>
        <taxon>Paracidovorax</taxon>
    </lineage>
</organism>
<reference evidence="2 3" key="1">
    <citation type="submission" date="2016-10" db="EMBL/GenBank/DDBJ databases">
        <authorList>
            <person name="de Groot N.N."/>
        </authorList>
    </citation>
    <scope>NUCLEOTIDE SEQUENCE [LARGE SCALE GENOMIC DNA]</scope>
    <source>
        <strain evidence="2 3">DSM 16619</strain>
    </source>
</reference>
<dbReference type="InterPro" id="IPR022260">
    <property type="entry name" value="Integr_conj_element_PilL"/>
</dbReference>
<evidence type="ECO:0000313" key="3">
    <source>
        <dbReference type="Proteomes" id="UP000198781"/>
    </source>
</evidence>
<protein>
    <submittedName>
        <fullName evidence="2">Conjugative transfer region protein, TIGR03748 family</fullName>
    </submittedName>
</protein>
<keyword evidence="3" id="KW-1185">Reference proteome</keyword>
<dbReference type="RefSeq" id="WP_092745965.1">
    <property type="nucleotide sequence ID" value="NZ_FMZC01000023.1"/>
</dbReference>
<dbReference type="NCBIfam" id="TIGR03748">
    <property type="entry name" value="conj_PilL"/>
    <property type="match status" value="1"/>
</dbReference>
<dbReference type="OrthoDB" id="8793459at2"/>
<feature type="region of interest" description="Disordered" evidence="1">
    <location>
        <begin position="167"/>
        <end position="210"/>
    </location>
</feature>
<evidence type="ECO:0000313" key="2">
    <source>
        <dbReference type="EMBL" id="SDE63162.1"/>
    </source>
</evidence>
<dbReference type="AlphaFoldDB" id="A0A1G7EHL3"/>
<dbReference type="STRING" id="187868.SAMN05192589_12328"/>
<name>A0A1G7EHL3_9BURK</name>
<dbReference type="Proteomes" id="UP000198781">
    <property type="component" value="Unassembled WGS sequence"/>
</dbReference>
<proteinExistence type="predicted"/>
<accession>A0A1G7EHL3</accession>
<gene>
    <name evidence="2" type="ORF">SAMN05192589_12328</name>
</gene>
<dbReference type="EMBL" id="FMZC01000023">
    <property type="protein sequence ID" value="SDE63162.1"/>
    <property type="molecule type" value="Genomic_DNA"/>
</dbReference>
<evidence type="ECO:0000256" key="1">
    <source>
        <dbReference type="SAM" id="MobiDB-lite"/>
    </source>
</evidence>
<sequence>MGQAHARAAGAAARAAVIGTAMGVLTGWLAMPAWAQQAVGDGSVRIGRYSTQQAAPVASASDPLAVFATITFPRQQVRTVGDAVRHTLLRTGWQLVDVAALSPEAARFLALPLPESQRVLGPYRVQDILDLLLGTTWQWHHDPVQRRLWFTVTPAYAQLTQAGTATGQASLATTHPVPERDAQSLPGTPLDAARNTAPTTAQEARDAAAR</sequence>